<evidence type="ECO:0000256" key="11">
    <source>
        <dbReference type="ARBA" id="ARBA00022840"/>
    </source>
</evidence>
<dbReference type="CDD" id="cd02027">
    <property type="entry name" value="APSK"/>
    <property type="match status" value="1"/>
</dbReference>
<proteinExistence type="inferred from homology"/>
<evidence type="ECO:0000256" key="2">
    <source>
        <dbReference type="ARBA" id="ARBA00002632"/>
    </source>
</evidence>
<name>C5WCC9_9ENTR</name>
<evidence type="ECO:0000256" key="6">
    <source>
        <dbReference type="ARBA" id="ARBA00018163"/>
    </source>
</evidence>
<evidence type="ECO:0000256" key="7">
    <source>
        <dbReference type="ARBA" id="ARBA00022553"/>
    </source>
</evidence>
<comment type="similarity">
    <text evidence="4 15 16">Belongs to the APS kinase family.</text>
</comment>
<comment type="function">
    <text evidence="2 15 16">Catalyzes the synthesis of activated sulfate.</text>
</comment>
<evidence type="ECO:0000256" key="15">
    <source>
        <dbReference type="HAMAP-Rule" id="MF_00065"/>
    </source>
</evidence>
<dbReference type="UniPathway" id="UPA00140">
    <property type="reaction ID" value="UER00205"/>
</dbReference>
<dbReference type="AlphaFoldDB" id="C5WCC9"/>
<dbReference type="OrthoDB" id="9804504at2"/>
<dbReference type="HOGENOM" id="CLU_046932_1_0_6"/>
<evidence type="ECO:0000256" key="14">
    <source>
        <dbReference type="ARBA" id="ARBA00031464"/>
    </source>
</evidence>
<dbReference type="PANTHER" id="PTHR11055:SF63">
    <property type="entry name" value="ADENYLYL-SULFATE KINASE 1, CHLOROPLASTIC"/>
    <property type="match status" value="1"/>
</dbReference>
<sequence length="199" mass="22877">MINHNVTWHKYSINRNDREIQHKHPAVALWFTGLSGSGKSTIADYLENYLYHMGINTYLLDGDNLRHGLCCDLGFSDVHRKENIRRVGEVVKLMIDAGLIVLTAFIAPYRAERQMVKRLLGEEKFIEIFVDTPLEICEGRDPKGLYEKARRRKLNYFPGVNATYEVPQNPDIHLDGTQSVVTLTNQILALLRNRKIIIS</sequence>
<evidence type="ECO:0000256" key="10">
    <source>
        <dbReference type="ARBA" id="ARBA00022777"/>
    </source>
</evidence>
<dbReference type="GO" id="GO:0070814">
    <property type="term" value="P:hydrogen sulfide biosynthetic process"/>
    <property type="evidence" value="ECO:0007669"/>
    <property type="project" value="UniProtKB-UniRule"/>
</dbReference>
<keyword evidence="20" id="KW-1185">Reference proteome</keyword>
<dbReference type="GO" id="GO:0004020">
    <property type="term" value="F:adenylylsulfate kinase activity"/>
    <property type="evidence" value="ECO:0007669"/>
    <property type="project" value="UniProtKB-UniRule"/>
</dbReference>
<evidence type="ECO:0000256" key="5">
    <source>
        <dbReference type="ARBA" id="ARBA00012121"/>
    </source>
</evidence>
<reference evidence="19 20" key="1">
    <citation type="journal article" date="2011" name="Genome Biol. Evol.">
        <title>Reductive evolution of bacterial genome in insect gut environment.</title>
        <authorList>
            <person name="Nikoh N."/>
            <person name="Hosokawa T."/>
            <person name="Ohshima K."/>
            <person name="Hattori M."/>
            <person name="Fukatsu T."/>
        </authorList>
    </citation>
    <scope>NUCLEOTIDE SEQUENCE [LARGE SCALE GENOMIC DNA]</scope>
    <source>
        <strain evidence="19 20">Mpkobe</strain>
    </source>
</reference>
<keyword evidence="17" id="KW-0472">Membrane</keyword>
<dbReference type="NCBIfam" id="TIGR00455">
    <property type="entry name" value="apsK"/>
    <property type="match status" value="1"/>
</dbReference>
<dbReference type="InterPro" id="IPR002891">
    <property type="entry name" value="APS"/>
</dbReference>
<comment type="caution">
    <text evidence="15">Lacks conserved residue(s) required for the propagation of feature annotation.</text>
</comment>
<dbReference type="STRING" id="476281.ICMP_123"/>
<keyword evidence="9 15" id="KW-0547">Nucleotide-binding</keyword>
<comment type="catalytic activity">
    <reaction evidence="1 15 16">
        <text>adenosine 5'-phosphosulfate + ATP = 3'-phosphoadenylyl sulfate + ADP + H(+)</text>
        <dbReference type="Rhea" id="RHEA:24152"/>
        <dbReference type="ChEBI" id="CHEBI:15378"/>
        <dbReference type="ChEBI" id="CHEBI:30616"/>
        <dbReference type="ChEBI" id="CHEBI:58243"/>
        <dbReference type="ChEBI" id="CHEBI:58339"/>
        <dbReference type="ChEBI" id="CHEBI:456216"/>
        <dbReference type="EC" id="2.7.1.25"/>
    </reaction>
</comment>
<evidence type="ECO:0000256" key="8">
    <source>
        <dbReference type="ARBA" id="ARBA00022679"/>
    </source>
</evidence>
<evidence type="ECO:0000259" key="18">
    <source>
        <dbReference type="Pfam" id="PF01583"/>
    </source>
</evidence>
<dbReference type="RefSeq" id="WP_041068784.1">
    <property type="nucleotide sequence ID" value="NZ_AP010872.1"/>
</dbReference>
<dbReference type="EMBL" id="AP010872">
    <property type="protein sequence ID" value="BAH82985.1"/>
    <property type="molecule type" value="Genomic_DNA"/>
</dbReference>
<feature type="binding site" evidence="15">
    <location>
        <begin position="33"/>
        <end position="40"/>
    </location>
    <ligand>
        <name>ATP</name>
        <dbReference type="ChEBI" id="CHEBI:30616"/>
    </ligand>
</feature>
<accession>C5WCC9</accession>
<dbReference type="Gene3D" id="3.40.50.300">
    <property type="entry name" value="P-loop containing nucleotide triphosphate hydrolases"/>
    <property type="match status" value="1"/>
</dbReference>
<gene>
    <name evidence="15 19" type="primary">cysC</name>
    <name evidence="19" type="ORF">ICMP_123</name>
</gene>
<keyword evidence="7 15" id="KW-0597">Phosphoprotein</keyword>
<comment type="pathway">
    <text evidence="3 15 16">Sulfur metabolism; hydrogen sulfide biosynthesis; sulfite from sulfate: step 2/3.</text>
</comment>
<dbReference type="Pfam" id="PF01583">
    <property type="entry name" value="APS_kinase"/>
    <property type="match status" value="1"/>
</dbReference>
<evidence type="ECO:0000256" key="17">
    <source>
        <dbReference type="SAM" id="Phobius"/>
    </source>
</evidence>
<protein>
    <recommendedName>
        <fullName evidence="6 15">Adenylyl-sulfate kinase</fullName>
        <ecNumber evidence="5 15">2.7.1.25</ecNumber>
    </recommendedName>
    <alternativeName>
        <fullName evidence="13 15">APS kinase</fullName>
    </alternativeName>
    <alternativeName>
        <fullName evidence="14 15">ATP adenosine-5'-phosphosulfate 3'-phosphotransferase</fullName>
    </alternativeName>
    <alternativeName>
        <fullName evidence="12 15">Adenosine-5'-phosphosulfate kinase</fullName>
    </alternativeName>
</protein>
<evidence type="ECO:0000256" key="9">
    <source>
        <dbReference type="ARBA" id="ARBA00022741"/>
    </source>
</evidence>
<feature type="domain" description="APS kinase" evidence="18">
    <location>
        <begin position="27"/>
        <end position="175"/>
    </location>
</feature>
<dbReference type="NCBIfam" id="NF003013">
    <property type="entry name" value="PRK03846.1"/>
    <property type="match status" value="1"/>
</dbReference>
<evidence type="ECO:0000313" key="20">
    <source>
        <dbReference type="Proteomes" id="UP000061704"/>
    </source>
</evidence>
<dbReference type="SUPFAM" id="SSF52540">
    <property type="entry name" value="P-loop containing nucleoside triphosphate hydrolases"/>
    <property type="match status" value="1"/>
</dbReference>
<dbReference type="FunFam" id="3.40.50.300:FF:000212">
    <property type="entry name" value="Adenylyl-sulfate kinase"/>
    <property type="match status" value="1"/>
</dbReference>
<keyword evidence="17" id="KW-0812">Transmembrane</keyword>
<keyword evidence="8 15" id="KW-0808">Transferase</keyword>
<dbReference type="KEGG" id="icp:ICMP_123"/>
<evidence type="ECO:0000313" key="19">
    <source>
        <dbReference type="EMBL" id="BAH82985.1"/>
    </source>
</evidence>
<evidence type="ECO:0000256" key="3">
    <source>
        <dbReference type="ARBA" id="ARBA00004806"/>
    </source>
</evidence>
<dbReference type="HAMAP" id="MF_00065">
    <property type="entry name" value="Adenylyl_sulf_kinase"/>
    <property type="match status" value="1"/>
</dbReference>
<dbReference type="GO" id="GO:0000103">
    <property type="term" value="P:sulfate assimilation"/>
    <property type="evidence" value="ECO:0007669"/>
    <property type="project" value="UniProtKB-UniRule"/>
</dbReference>
<keyword evidence="10 15" id="KW-0418">Kinase</keyword>
<keyword evidence="17" id="KW-1133">Transmembrane helix</keyword>
<evidence type="ECO:0000256" key="16">
    <source>
        <dbReference type="RuleBase" id="RU004347"/>
    </source>
</evidence>
<evidence type="ECO:0000256" key="13">
    <source>
        <dbReference type="ARBA" id="ARBA00031393"/>
    </source>
</evidence>
<evidence type="ECO:0000256" key="12">
    <source>
        <dbReference type="ARBA" id="ARBA00029724"/>
    </source>
</evidence>
<dbReference type="PANTHER" id="PTHR11055">
    <property type="entry name" value="BIFUNCTIONAL 3'-PHOSPHOADENOSINE 5'-PHOSPHOSULFATE SYNTHASE"/>
    <property type="match status" value="1"/>
</dbReference>
<dbReference type="Proteomes" id="UP000061704">
    <property type="component" value="Chromosome"/>
</dbReference>
<feature type="transmembrane region" description="Helical" evidence="17">
    <location>
        <begin position="90"/>
        <end position="109"/>
    </location>
</feature>
<dbReference type="InterPro" id="IPR027417">
    <property type="entry name" value="P-loop_NTPase"/>
</dbReference>
<evidence type="ECO:0000256" key="1">
    <source>
        <dbReference type="ARBA" id="ARBA00001823"/>
    </source>
</evidence>
<dbReference type="EC" id="2.7.1.25" evidence="5 15"/>
<dbReference type="InterPro" id="IPR059117">
    <property type="entry name" value="APS_kinase_dom"/>
</dbReference>
<dbReference type="GO" id="GO:0005524">
    <property type="term" value="F:ATP binding"/>
    <property type="evidence" value="ECO:0007669"/>
    <property type="project" value="UniProtKB-UniRule"/>
</dbReference>
<organism evidence="19 20">
    <name type="scientific">Candidatus Ishikawaella capsulata Mpkobe</name>
    <dbReference type="NCBI Taxonomy" id="476281"/>
    <lineage>
        <taxon>Bacteria</taxon>
        <taxon>Pseudomonadati</taxon>
        <taxon>Pseudomonadota</taxon>
        <taxon>Gammaproteobacteria</taxon>
        <taxon>Enterobacterales</taxon>
        <taxon>Enterobacteriaceae</taxon>
        <taxon>Candidatus Ishikawella</taxon>
    </lineage>
</organism>
<evidence type="ECO:0000256" key="4">
    <source>
        <dbReference type="ARBA" id="ARBA00007008"/>
    </source>
</evidence>
<keyword evidence="11 15" id="KW-0067">ATP-binding</keyword>